<feature type="region of interest" description="Disordered" evidence="2">
    <location>
        <begin position="107"/>
        <end position="127"/>
    </location>
</feature>
<dbReference type="Pfam" id="PF02519">
    <property type="entry name" value="Auxin_inducible"/>
    <property type="match status" value="1"/>
</dbReference>
<dbReference type="PANTHER" id="PTHR31374">
    <property type="entry name" value="AUXIN-INDUCED PROTEIN-LIKE-RELATED"/>
    <property type="match status" value="1"/>
</dbReference>
<dbReference type="InterPro" id="IPR003676">
    <property type="entry name" value="SAUR_fam"/>
</dbReference>
<name>A0AAW1WR84_RUBAR</name>
<dbReference type="AlphaFoldDB" id="A0AAW1WR84"/>
<evidence type="ECO:0000313" key="3">
    <source>
        <dbReference type="EMBL" id="KAK9926590.1"/>
    </source>
</evidence>
<evidence type="ECO:0000256" key="1">
    <source>
        <dbReference type="ARBA" id="ARBA00006974"/>
    </source>
</evidence>
<evidence type="ECO:0000256" key="2">
    <source>
        <dbReference type="SAM" id="MobiDB-lite"/>
    </source>
</evidence>
<protein>
    <recommendedName>
        <fullName evidence="5">Small auxin up regulated protein</fullName>
    </recommendedName>
</protein>
<accession>A0AAW1WR84</accession>
<dbReference type="GO" id="GO:0009733">
    <property type="term" value="P:response to auxin"/>
    <property type="evidence" value="ECO:0007669"/>
    <property type="project" value="InterPro"/>
</dbReference>
<comment type="similarity">
    <text evidence="1">Belongs to the ARG7 family.</text>
</comment>
<comment type="caution">
    <text evidence="3">The sequence shown here is derived from an EMBL/GenBank/DDBJ whole genome shotgun (WGS) entry which is preliminary data.</text>
</comment>
<proteinExistence type="inferred from homology"/>
<sequence>MDIVKGKLAKNLIIKAWMKCSFTNQSSKLAPNGFFSVYVGTEKQRFVVKTEFANHPLFKVLLEDAALEYGYKNNGPILLPCDVDLFYNVLAEIESNSIDYDMITSEGPARHRHSNSSSNKDYGGADRLLSPSPLLNFNQF</sequence>
<dbReference type="Proteomes" id="UP001457282">
    <property type="component" value="Unassembled WGS sequence"/>
</dbReference>
<evidence type="ECO:0000313" key="4">
    <source>
        <dbReference type="Proteomes" id="UP001457282"/>
    </source>
</evidence>
<reference evidence="3 4" key="1">
    <citation type="journal article" date="2023" name="G3 (Bethesda)">
        <title>A chromosome-length genome assembly and annotation of blackberry (Rubus argutus, cv. 'Hillquist').</title>
        <authorList>
            <person name="Bruna T."/>
            <person name="Aryal R."/>
            <person name="Dudchenko O."/>
            <person name="Sargent D.J."/>
            <person name="Mead D."/>
            <person name="Buti M."/>
            <person name="Cavallini A."/>
            <person name="Hytonen T."/>
            <person name="Andres J."/>
            <person name="Pham M."/>
            <person name="Weisz D."/>
            <person name="Mascagni F."/>
            <person name="Usai G."/>
            <person name="Natali L."/>
            <person name="Bassil N."/>
            <person name="Fernandez G.E."/>
            <person name="Lomsadze A."/>
            <person name="Armour M."/>
            <person name="Olukolu B."/>
            <person name="Poorten T."/>
            <person name="Britton C."/>
            <person name="Davik J."/>
            <person name="Ashrafi H."/>
            <person name="Aiden E.L."/>
            <person name="Borodovsky M."/>
            <person name="Worthington M."/>
        </authorList>
    </citation>
    <scope>NUCLEOTIDE SEQUENCE [LARGE SCALE GENOMIC DNA]</scope>
    <source>
        <strain evidence="3">PI 553951</strain>
    </source>
</reference>
<dbReference type="PANTHER" id="PTHR31374:SF199">
    <property type="entry name" value="SMALL AUXIN-UP RNA-RELATED"/>
    <property type="match status" value="1"/>
</dbReference>
<gene>
    <name evidence="3" type="ORF">M0R45_023811</name>
</gene>
<organism evidence="3 4">
    <name type="scientific">Rubus argutus</name>
    <name type="common">Southern blackberry</name>
    <dbReference type="NCBI Taxonomy" id="59490"/>
    <lineage>
        <taxon>Eukaryota</taxon>
        <taxon>Viridiplantae</taxon>
        <taxon>Streptophyta</taxon>
        <taxon>Embryophyta</taxon>
        <taxon>Tracheophyta</taxon>
        <taxon>Spermatophyta</taxon>
        <taxon>Magnoliopsida</taxon>
        <taxon>eudicotyledons</taxon>
        <taxon>Gunneridae</taxon>
        <taxon>Pentapetalae</taxon>
        <taxon>rosids</taxon>
        <taxon>fabids</taxon>
        <taxon>Rosales</taxon>
        <taxon>Rosaceae</taxon>
        <taxon>Rosoideae</taxon>
        <taxon>Rosoideae incertae sedis</taxon>
        <taxon>Rubus</taxon>
    </lineage>
</organism>
<evidence type="ECO:0008006" key="5">
    <source>
        <dbReference type="Google" id="ProtNLM"/>
    </source>
</evidence>
<dbReference type="EMBL" id="JBEDUW010000005">
    <property type="protein sequence ID" value="KAK9926590.1"/>
    <property type="molecule type" value="Genomic_DNA"/>
</dbReference>
<keyword evidence="4" id="KW-1185">Reference proteome</keyword>